<feature type="compositionally biased region" description="Basic and acidic residues" evidence="1">
    <location>
        <begin position="35"/>
        <end position="46"/>
    </location>
</feature>
<organism evidence="2 3">
    <name type="scientific">Xylaria bambusicola</name>
    <dbReference type="NCBI Taxonomy" id="326684"/>
    <lineage>
        <taxon>Eukaryota</taxon>
        <taxon>Fungi</taxon>
        <taxon>Dikarya</taxon>
        <taxon>Ascomycota</taxon>
        <taxon>Pezizomycotina</taxon>
        <taxon>Sordariomycetes</taxon>
        <taxon>Xylariomycetidae</taxon>
        <taxon>Xylariales</taxon>
        <taxon>Xylariaceae</taxon>
        <taxon>Xylaria</taxon>
    </lineage>
</organism>
<dbReference type="EMBL" id="JAWHQM010000027">
    <property type="protein sequence ID" value="KAK5632872.1"/>
    <property type="molecule type" value="Genomic_DNA"/>
</dbReference>
<protein>
    <submittedName>
        <fullName evidence="2">Uncharacterized protein</fullName>
    </submittedName>
</protein>
<proteinExistence type="predicted"/>
<feature type="compositionally biased region" description="Acidic residues" evidence="1">
    <location>
        <begin position="49"/>
        <end position="59"/>
    </location>
</feature>
<keyword evidence="3" id="KW-1185">Reference proteome</keyword>
<evidence type="ECO:0000256" key="1">
    <source>
        <dbReference type="SAM" id="MobiDB-lite"/>
    </source>
</evidence>
<dbReference type="AlphaFoldDB" id="A0AAN7Z8G0"/>
<name>A0AAN7Z8G0_9PEZI</name>
<accession>A0AAN7Z8G0</accession>
<reference evidence="2 3" key="1">
    <citation type="submission" date="2023-10" db="EMBL/GenBank/DDBJ databases">
        <title>Draft genome sequence of Xylaria bambusicola isolate GMP-LS, the root and basal stem rot pathogen of sugarcane in Indonesia.</title>
        <authorList>
            <person name="Selvaraj P."/>
            <person name="Muralishankar V."/>
            <person name="Muruganantham S."/>
            <person name="Sp S."/>
            <person name="Haryani S."/>
            <person name="Lau K.J.X."/>
            <person name="Naqvi N.I."/>
        </authorList>
    </citation>
    <scope>NUCLEOTIDE SEQUENCE [LARGE SCALE GENOMIC DNA]</scope>
    <source>
        <strain evidence="2">GMP-LS</strain>
    </source>
</reference>
<feature type="region of interest" description="Disordered" evidence="1">
    <location>
        <begin position="34"/>
        <end position="59"/>
    </location>
</feature>
<gene>
    <name evidence="2" type="ORF">RRF57_008586</name>
</gene>
<evidence type="ECO:0000313" key="3">
    <source>
        <dbReference type="Proteomes" id="UP001305414"/>
    </source>
</evidence>
<sequence>MDGAREGIMWGRARISEVMGVDCQRQFGVVIGFDGGHDDVQDRSSEYVETGEPEEISKG</sequence>
<evidence type="ECO:0000313" key="2">
    <source>
        <dbReference type="EMBL" id="KAK5632872.1"/>
    </source>
</evidence>
<dbReference type="Proteomes" id="UP001305414">
    <property type="component" value="Unassembled WGS sequence"/>
</dbReference>
<comment type="caution">
    <text evidence="2">The sequence shown here is derived from an EMBL/GenBank/DDBJ whole genome shotgun (WGS) entry which is preliminary data.</text>
</comment>